<evidence type="ECO:0000256" key="1">
    <source>
        <dbReference type="SAM" id="MobiDB-lite"/>
    </source>
</evidence>
<dbReference type="EMBL" id="MU155392">
    <property type="protein sequence ID" value="KAF9474182.1"/>
    <property type="molecule type" value="Genomic_DNA"/>
</dbReference>
<proteinExistence type="predicted"/>
<sequence length="422" mass="47172">MDRDINPPPVFRTVSTKKARECYLRRLPLPALPCRPIHVNPVRTSTHSATRPAEFTAAAVENPLTGLHKLWYCETMWTRLLAYVSMGENLMKKDDVALGGRTLYHLSNCPGVPREPPSAYEAGAQQMHLIECSLLDRSQPVVCNIEGIQDAVNSQIIDVLNAAMKMRYENKARDLTANTHYNNSADNKAPLGIVEANCFYPAWLRSCSQNHIYRSKGTSGFTDKMLFASPRVLDCQNPKHTQVALQEGKTPWVYKTKDLQDILLGSPEIINETGKFRRTRAETGHTGNLLLKQLWGECADLGPDAGFTTNGDYVMVFFRVRPQPTPAAETMTPLPTSQSQPPDSFPTDKDSGFILSPLMEWVNPDLRACLIALSFMTLDEESWLTRQVKNPITDQLELSPVSLRELLCPVDECEQILQGAQG</sequence>
<evidence type="ECO:0000313" key="3">
    <source>
        <dbReference type="Proteomes" id="UP000807469"/>
    </source>
</evidence>
<gene>
    <name evidence="2" type="ORF">BDN70DRAFT_885114</name>
</gene>
<accession>A0A9P5YQV4</accession>
<name>A0A9P5YQV4_9AGAR</name>
<reference evidence="2" key="1">
    <citation type="submission" date="2020-11" db="EMBL/GenBank/DDBJ databases">
        <authorList>
            <consortium name="DOE Joint Genome Institute"/>
            <person name="Ahrendt S."/>
            <person name="Riley R."/>
            <person name="Andreopoulos W."/>
            <person name="Labutti K."/>
            <person name="Pangilinan J."/>
            <person name="Ruiz-Duenas F.J."/>
            <person name="Barrasa J.M."/>
            <person name="Sanchez-Garcia M."/>
            <person name="Camarero S."/>
            <person name="Miyauchi S."/>
            <person name="Serrano A."/>
            <person name="Linde D."/>
            <person name="Babiker R."/>
            <person name="Drula E."/>
            <person name="Ayuso-Fernandez I."/>
            <person name="Pacheco R."/>
            <person name="Padilla G."/>
            <person name="Ferreira P."/>
            <person name="Barriuso J."/>
            <person name="Kellner H."/>
            <person name="Castanera R."/>
            <person name="Alfaro M."/>
            <person name="Ramirez L."/>
            <person name="Pisabarro A.G."/>
            <person name="Kuo A."/>
            <person name="Tritt A."/>
            <person name="Lipzen A."/>
            <person name="He G."/>
            <person name="Yan M."/>
            <person name="Ng V."/>
            <person name="Cullen D."/>
            <person name="Martin F."/>
            <person name="Rosso M.-N."/>
            <person name="Henrissat B."/>
            <person name="Hibbett D."/>
            <person name="Martinez A.T."/>
            <person name="Grigoriev I.V."/>
        </authorList>
    </citation>
    <scope>NUCLEOTIDE SEQUENCE</scope>
    <source>
        <strain evidence="2">CIRM-BRFM 674</strain>
    </source>
</reference>
<dbReference type="AlphaFoldDB" id="A0A9P5YQV4"/>
<protein>
    <submittedName>
        <fullName evidence="2">Uncharacterized protein</fullName>
    </submittedName>
</protein>
<keyword evidence="3" id="KW-1185">Reference proteome</keyword>
<feature type="compositionally biased region" description="Polar residues" evidence="1">
    <location>
        <begin position="333"/>
        <end position="342"/>
    </location>
</feature>
<feature type="region of interest" description="Disordered" evidence="1">
    <location>
        <begin position="326"/>
        <end position="345"/>
    </location>
</feature>
<dbReference type="Proteomes" id="UP000807469">
    <property type="component" value="Unassembled WGS sequence"/>
</dbReference>
<dbReference type="OrthoDB" id="3011417at2759"/>
<evidence type="ECO:0000313" key="2">
    <source>
        <dbReference type="EMBL" id="KAF9474182.1"/>
    </source>
</evidence>
<comment type="caution">
    <text evidence="2">The sequence shown here is derived from an EMBL/GenBank/DDBJ whole genome shotgun (WGS) entry which is preliminary data.</text>
</comment>
<organism evidence="2 3">
    <name type="scientific">Pholiota conissans</name>
    <dbReference type="NCBI Taxonomy" id="109636"/>
    <lineage>
        <taxon>Eukaryota</taxon>
        <taxon>Fungi</taxon>
        <taxon>Dikarya</taxon>
        <taxon>Basidiomycota</taxon>
        <taxon>Agaricomycotina</taxon>
        <taxon>Agaricomycetes</taxon>
        <taxon>Agaricomycetidae</taxon>
        <taxon>Agaricales</taxon>
        <taxon>Agaricineae</taxon>
        <taxon>Strophariaceae</taxon>
        <taxon>Pholiota</taxon>
    </lineage>
</organism>